<dbReference type="InterPro" id="IPR050695">
    <property type="entry name" value="N-acetylmuramoyl_amidase_3"/>
</dbReference>
<dbReference type="SMART" id="SM00646">
    <property type="entry name" value="Ami_3"/>
    <property type="match status" value="1"/>
</dbReference>
<dbReference type="Gene3D" id="3.30.457.10">
    <property type="entry name" value="Copper amine oxidase-like, N-terminal domain"/>
    <property type="match status" value="1"/>
</dbReference>
<organism evidence="4 5">
    <name type="scientific">Paenalkalicoccus suaedae</name>
    <dbReference type="NCBI Taxonomy" id="2592382"/>
    <lineage>
        <taxon>Bacteria</taxon>
        <taxon>Bacillati</taxon>
        <taxon>Bacillota</taxon>
        <taxon>Bacilli</taxon>
        <taxon>Bacillales</taxon>
        <taxon>Bacillaceae</taxon>
        <taxon>Paenalkalicoccus</taxon>
    </lineage>
</organism>
<sequence>MRNRIIVVLAACFLAFAIIGFNPNEASAISVGTVTSSTDLNVREGPSTSFRSIDRLPSGTPVHILETANGWHKIQHSGNVAYVSASYVRTIPIPANGSGNTRAIVNGNVLQTDARVINDRGTTLVPYRAIGDALGINVRWDQANREVHAQDGNKRVMFQIDQKKVFVDGNEIQGAVPADIRQGVTYVPLRFFAQTFGADVYWHQTSRSAYVSRLFVPGSEVLPTPPAPAPIGTEAVVTASSLNVRSAPNASAPRLGGLPNGTIVIVESESNGWAQITFQGQKGYVSSSFLNMGGPASPGLSGKTIVLDAGHGGTDPGAVAGGMNEKDLIFDVAKRAERLLTAAGANVVMTRDRDIFLSLAERVRIAERSNADVFISVHANAFSNPAANGTETFYSTRYSSQSSKKLAEDIHRIMVAKLQTTDRGVKEGNYHVIRETTMPSVLLELGFMTNSSDAQKLRTDAYRQRSAEAIFEGLQQYFK</sequence>
<dbReference type="KEGG" id="psua:FLK61_37815"/>
<feature type="domain" description="SH3b" evidence="3">
    <location>
        <begin position="25"/>
        <end position="92"/>
    </location>
</feature>
<dbReference type="CDD" id="cd02696">
    <property type="entry name" value="MurNAc-LAA"/>
    <property type="match status" value="1"/>
</dbReference>
<dbReference type="InterPro" id="IPR012854">
    <property type="entry name" value="Cu_amine_oxidase-like_N"/>
</dbReference>
<dbReference type="SMART" id="SM00287">
    <property type="entry name" value="SH3b"/>
    <property type="match status" value="2"/>
</dbReference>
<dbReference type="PROSITE" id="PS51781">
    <property type="entry name" value="SH3B"/>
    <property type="match status" value="2"/>
</dbReference>
<dbReference type="Gene3D" id="2.30.30.40">
    <property type="entry name" value="SH3 Domains"/>
    <property type="match status" value="2"/>
</dbReference>
<keyword evidence="5" id="KW-1185">Reference proteome</keyword>
<dbReference type="Pfam" id="PF08239">
    <property type="entry name" value="SH3_3"/>
    <property type="match status" value="2"/>
</dbReference>
<accession>A0A859FGY7</accession>
<evidence type="ECO:0000313" key="4">
    <source>
        <dbReference type="EMBL" id="QKS72387.1"/>
    </source>
</evidence>
<dbReference type="GO" id="GO:0030288">
    <property type="term" value="C:outer membrane-bounded periplasmic space"/>
    <property type="evidence" value="ECO:0007669"/>
    <property type="project" value="TreeGrafter"/>
</dbReference>
<keyword evidence="1" id="KW-0378">Hydrolase</keyword>
<name>A0A859FGY7_9BACI</name>
<evidence type="ECO:0000256" key="2">
    <source>
        <dbReference type="ARBA" id="ARBA00023316"/>
    </source>
</evidence>
<dbReference type="SUPFAM" id="SSF53187">
    <property type="entry name" value="Zn-dependent exopeptidases"/>
    <property type="match status" value="1"/>
</dbReference>
<dbReference type="Pfam" id="PF07833">
    <property type="entry name" value="Cu_amine_oxidN1"/>
    <property type="match status" value="1"/>
</dbReference>
<dbReference type="GO" id="GO:0071555">
    <property type="term" value="P:cell wall organization"/>
    <property type="evidence" value="ECO:0007669"/>
    <property type="project" value="UniProtKB-KW"/>
</dbReference>
<dbReference type="RefSeq" id="WP_176010366.1">
    <property type="nucleotide sequence ID" value="NZ_CP041372.2"/>
</dbReference>
<dbReference type="Gene3D" id="3.40.630.40">
    <property type="entry name" value="Zn-dependent exopeptidases"/>
    <property type="match status" value="1"/>
</dbReference>
<dbReference type="GO" id="GO:0009253">
    <property type="term" value="P:peptidoglycan catabolic process"/>
    <property type="evidence" value="ECO:0007669"/>
    <property type="project" value="InterPro"/>
</dbReference>
<gene>
    <name evidence="4" type="ORF">FLK61_37815</name>
</gene>
<dbReference type="AlphaFoldDB" id="A0A859FGY7"/>
<protein>
    <submittedName>
        <fullName evidence="4">N-acetylmuramoyl-L-alanine amidase</fullName>
    </submittedName>
</protein>
<keyword evidence="2" id="KW-0961">Cell wall biogenesis/degradation</keyword>
<dbReference type="EMBL" id="CP041372">
    <property type="protein sequence ID" value="QKS72387.1"/>
    <property type="molecule type" value="Genomic_DNA"/>
</dbReference>
<dbReference type="InterPro" id="IPR036582">
    <property type="entry name" value="Mao_N_sf"/>
</dbReference>
<feature type="domain" description="SH3b" evidence="3">
    <location>
        <begin position="232"/>
        <end position="294"/>
    </location>
</feature>
<reference evidence="5" key="1">
    <citation type="submission" date="2019-07" db="EMBL/GenBank/DDBJ databases">
        <title>Bacillus alkalisoli sp. nov. isolated from saline soil.</title>
        <authorList>
            <person name="Sun J.-Q."/>
            <person name="Xu L."/>
        </authorList>
    </citation>
    <scope>NUCLEOTIDE SEQUENCE [LARGE SCALE GENOMIC DNA]</scope>
    <source>
        <strain evidence="5">M4U3P1</strain>
    </source>
</reference>
<dbReference type="Proteomes" id="UP000318138">
    <property type="component" value="Chromosome"/>
</dbReference>
<dbReference type="SUPFAM" id="SSF55383">
    <property type="entry name" value="Copper amine oxidase, domain N"/>
    <property type="match status" value="1"/>
</dbReference>
<proteinExistence type="predicted"/>
<dbReference type="InterPro" id="IPR002508">
    <property type="entry name" value="MurNAc-LAA_cat"/>
</dbReference>
<evidence type="ECO:0000259" key="3">
    <source>
        <dbReference type="PROSITE" id="PS51781"/>
    </source>
</evidence>
<dbReference type="InterPro" id="IPR003646">
    <property type="entry name" value="SH3-like_bac-type"/>
</dbReference>
<evidence type="ECO:0000313" key="5">
    <source>
        <dbReference type="Proteomes" id="UP000318138"/>
    </source>
</evidence>
<dbReference type="Pfam" id="PF01520">
    <property type="entry name" value="Amidase_3"/>
    <property type="match status" value="1"/>
</dbReference>
<dbReference type="GO" id="GO:0008745">
    <property type="term" value="F:N-acetylmuramoyl-L-alanine amidase activity"/>
    <property type="evidence" value="ECO:0007669"/>
    <property type="project" value="InterPro"/>
</dbReference>
<dbReference type="PANTHER" id="PTHR30404:SF0">
    <property type="entry name" value="N-ACETYLMURAMOYL-L-ALANINE AMIDASE AMIC"/>
    <property type="match status" value="1"/>
</dbReference>
<dbReference type="PANTHER" id="PTHR30404">
    <property type="entry name" value="N-ACETYLMURAMOYL-L-ALANINE AMIDASE"/>
    <property type="match status" value="1"/>
</dbReference>
<evidence type="ECO:0000256" key="1">
    <source>
        <dbReference type="ARBA" id="ARBA00022801"/>
    </source>
</evidence>